<evidence type="ECO:0000313" key="1">
    <source>
        <dbReference type="EMBL" id="MER6975695.1"/>
    </source>
</evidence>
<gene>
    <name evidence="1" type="ORF">ABT317_01115</name>
</gene>
<protein>
    <submittedName>
        <fullName evidence="1">Uncharacterized protein</fullName>
    </submittedName>
</protein>
<sequence length="542" mass="54878">MSKCCGVSPCNCRVTAGTGTTVTGNGSAANPYVISATGGGGTTALAVTDSETVDFDLTGSGTADDPYEITGSVILDPSPPRGGTNLLQEGPDGLFVECADVRTCISATDGATYDPATGEIGAKVSTDAGNQVSIGTDGGLYAPPASSSAPTVVQAGDTQTANTTVAGTGTAADPYIVSTDVILDPAPPQGGSNLLQDGPDGLFVECADVRTCFSAVDGATYDPATGEIGVKVSTDAGNQTSIGTDGGIYTPAPASTATVLQSQDTSTVDTTITGSGSAADPYVVEADVIVAPEQNGLEATGDGLLVAPSSDTGNQLGFGADGRLFVAPDPPLEVGCGLQGDGTTATPLAARPARGLDAWADHWSCDAAQNSTLRCDPNTGFLWTPPEHYSIDDHFYIDHMASTVTQGVTSGWVSLSPGGTVANVAWSIPANAFGNMCRAWGYNVHCHASVDISANSTATFEIGYILQINGTTVGARPIEGVYTAFGAARRERYAGSVSDASFRIPASTAWQIVAFPAVHVIAGSITINSWISDATLSTQTRD</sequence>
<proteinExistence type="predicted"/>
<dbReference type="Proteomes" id="UP001458415">
    <property type="component" value="Unassembled WGS sequence"/>
</dbReference>
<name>A0ABV1VUV8_9ACTN</name>
<evidence type="ECO:0000313" key="2">
    <source>
        <dbReference type="Proteomes" id="UP001458415"/>
    </source>
</evidence>
<accession>A0ABV1VUV8</accession>
<reference evidence="1 2" key="1">
    <citation type="submission" date="2024-06" db="EMBL/GenBank/DDBJ databases">
        <title>The Natural Products Discovery Center: Release of the First 8490 Sequenced Strains for Exploring Actinobacteria Biosynthetic Diversity.</title>
        <authorList>
            <person name="Kalkreuter E."/>
            <person name="Kautsar S.A."/>
            <person name="Yang D."/>
            <person name="Bader C.D."/>
            <person name="Teijaro C.N."/>
            <person name="Fluegel L."/>
            <person name="Davis C.M."/>
            <person name="Simpson J.R."/>
            <person name="Lauterbach L."/>
            <person name="Steele A.D."/>
            <person name="Gui C."/>
            <person name="Meng S."/>
            <person name="Li G."/>
            <person name="Viehrig K."/>
            <person name="Ye F."/>
            <person name="Su P."/>
            <person name="Kiefer A.F."/>
            <person name="Nichols A."/>
            <person name="Cepeda A.J."/>
            <person name="Yan W."/>
            <person name="Fan B."/>
            <person name="Jiang Y."/>
            <person name="Adhikari A."/>
            <person name="Zheng C.-J."/>
            <person name="Schuster L."/>
            <person name="Cowan T.M."/>
            <person name="Smanski M.J."/>
            <person name="Chevrette M.G."/>
            <person name="De Carvalho L.P.S."/>
            <person name="Shen B."/>
        </authorList>
    </citation>
    <scope>NUCLEOTIDE SEQUENCE [LARGE SCALE GENOMIC DNA]</scope>
    <source>
        <strain evidence="1 2">NPDC000634</strain>
    </source>
</reference>
<keyword evidence="2" id="KW-1185">Reference proteome</keyword>
<dbReference type="RefSeq" id="WP_086729472.1">
    <property type="nucleotide sequence ID" value="NZ_MUBM01000319.1"/>
</dbReference>
<organism evidence="1 2">
    <name type="scientific">Streptomyces carpinensis</name>
    <dbReference type="NCBI Taxonomy" id="66369"/>
    <lineage>
        <taxon>Bacteria</taxon>
        <taxon>Bacillati</taxon>
        <taxon>Actinomycetota</taxon>
        <taxon>Actinomycetes</taxon>
        <taxon>Kitasatosporales</taxon>
        <taxon>Streptomycetaceae</taxon>
        <taxon>Streptomyces</taxon>
    </lineage>
</organism>
<comment type="caution">
    <text evidence="1">The sequence shown here is derived from an EMBL/GenBank/DDBJ whole genome shotgun (WGS) entry which is preliminary data.</text>
</comment>
<dbReference type="EMBL" id="JBEPCU010000006">
    <property type="protein sequence ID" value="MER6975695.1"/>
    <property type="molecule type" value="Genomic_DNA"/>
</dbReference>